<dbReference type="PANTHER" id="PTHR11592">
    <property type="entry name" value="GLUTATHIONE PEROXIDASE"/>
    <property type="match status" value="1"/>
</dbReference>
<evidence type="ECO:0000256" key="1">
    <source>
        <dbReference type="ARBA" id="ARBA00004496"/>
    </source>
</evidence>
<sequence length="174" mass="19370">MGASLSAGDSPPEKSIHEFTVKDCRRNDVDLSIYKGKVLLVVNVASRCGLTNSNYTQLTELYNKYKDKGFEILAFPCNQFLKQEPGTSEAAQDFACTRFKAEYPIFQKVKVNGADAAPVYKFLKSSKGGFCGSSIKWNFTKFLVDKEGIVIKRFSSTTQPLAIEEDIRKALGEE</sequence>
<dbReference type="PROSITE" id="PS51355">
    <property type="entry name" value="GLUTATHIONE_PEROXID_3"/>
    <property type="match status" value="1"/>
</dbReference>
<protein>
    <recommendedName>
        <fullName evidence="8">Glutathione peroxidase</fullName>
    </recommendedName>
</protein>
<dbReference type="PANTHER" id="PTHR11592:SF17">
    <property type="entry name" value="GLUTATHIONE PEROXIDASE 5-RELATED"/>
    <property type="match status" value="1"/>
</dbReference>
<dbReference type="CDD" id="cd00340">
    <property type="entry name" value="GSH_Peroxidase"/>
    <property type="match status" value="1"/>
</dbReference>
<dbReference type="InterPro" id="IPR000889">
    <property type="entry name" value="Glutathione_peroxidase"/>
</dbReference>
<dbReference type="SUPFAM" id="SSF52833">
    <property type="entry name" value="Thioredoxin-like"/>
    <property type="match status" value="1"/>
</dbReference>
<dbReference type="InterPro" id="IPR029760">
    <property type="entry name" value="GPX_CS"/>
</dbReference>
<dbReference type="GO" id="GO:0047066">
    <property type="term" value="F:phospholipid-hydroperoxide glutathione peroxidase activity"/>
    <property type="evidence" value="ECO:0007669"/>
    <property type="project" value="UniProtKB-EC"/>
</dbReference>
<keyword evidence="3 8" id="KW-0575">Peroxidase</keyword>
<evidence type="ECO:0000313" key="10">
    <source>
        <dbReference type="EMBL" id="AMS25559.1"/>
    </source>
</evidence>
<dbReference type="InterPro" id="IPR013766">
    <property type="entry name" value="Thioredoxin_domain"/>
</dbReference>
<dbReference type="GO" id="GO:0006979">
    <property type="term" value="P:response to oxidative stress"/>
    <property type="evidence" value="ECO:0007669"/>
    <property type="project" value="InterPro"/>
</dbReference>
<dbReference type="PROSITE" id="PS51352">
    <property type="entry name" value="THIOREDOXIN_2"/>
    <property type="match status" value="1"/>
</dbReference>
<comment type="similarity">
    <text evidence="2 8">Belongs to the glutathione peroxidase family.</text>
</comment>
<dbReference type="Gene3D" id="3.40.30.10">
    <property type="entry name" value="Glutaredoxin"/>
    <property type="match status" value="1"/>
</dbReference>
<comment type="subcellular location">
    <subcellularLocation>
        <location evidence="1">Cytoplasm</location>
    </subcellularLocation>
</comment>
<dbReference type="PROSITE" id="PS00763">
    <property type="entry name" value="GLUTATHIONE_PEROXID_2"/>
    <property type="match status" value="1"/>
</dbReference>
<comment type="function">
    <text evidence="6">Protects cells and enzymes from oxidative damage, by catalyzing the reduction of hydrogen peroxide, lipid peroxides and organic hydroperoxide, by glutathione.</text>
</comment>
<reference evidence="10" key="1">
    <citation type="journal article" date="2016" name="Plant J.">
        <title>Sweet potato NAC transcription factor, IbNAC1, up-regulates sporamin gene expression by binding the SWRE motif against mechanical wounding and herbivore attack.</title>
        <authorList>
            <person name="Chen S.P."/>
            <person name="Lin I.W."/>
            <person name="Chen X."/>
            <person name="Huang Y.H."/>
            <person name="Chang H.C."/>
            <person name="Lo H.S."/>
            <person name="Lu H.H."/>
            <person name="Yeh K.W."/>
        </authorList>
    </citation>
    <scope>NUCLEOTIDE SEQUENCE</scope>
</reference>
<dbReference type="Pfam" id="PF00255">
    <property type="entry name" value="GSHPx"/>
    <property type="match status" value="1"/>
</dbReference>
<dbReference type="PRINTS" id="PR01011">
    <property type="entry name" value="GLUTPROXDASE"/>
</dbReference>
<evidence type="ECO:0000256" key="5">
    <source>
        <dbReference type="ARBA" id="ARBA00036974"/>
    </source>
</evidence>
<dbReference type="InterPro" id="IPR036249">
    <property type="entry name" value="Thioredoxin-like_sf"/>
</dbReference>
<dbReference type="InterPro" id="IPR029759">
    <property type="entry name" value="GPX_AS"/>
</dbReference>
<dbReference type="EMBL" id="KU744666">
    <property type="protein sequence ID" value="AMS25559.1"/>
    <property type="molecule type" value="mRNA"/>
</dbReference>
<dbReference type="PROSITE" id="PS00460">
    <property type="entry name" value="GLUTATHIONE_PEROXID_1"/>
    <property type="match status" value="1"/>
</dbReference>
<feature type="domain" description="Thioredoxin" evidence="9">
    <location>
        <begin position="5"/>
        <end position="174"/>
    </location>
</feature>
<evidence type="ECO:0000256" key="2">
    <source>
        <dbReference type="ARBA" id="ARBA00006926"/>
    </source>
</evidence>
<keyword evidence="4 8" id="KW-0560">Oxidoreductase</keyword>
<accession>A0A142L032</accession>
<dbReference type="PIRSF" id="PIRSF000303">
    <property type="entry name" value="Glutathion_perox"/>
    <property type="match status" value="1"/>
</dbReference>
<evidence type="ECO:0000256" key="7">
    <source>
        <dbReference type="PIRSR" id="PIRSR000303-1"/>
    </source>
</evidence>
<organism evidence="10">
    <name type="scientific">Ipomoea batatas</name>
    <name type="common">Sweet potato</name>
    <name type="synonym">Convolvulus batatas</name>
    <dbReference type="NCBI Taxonomy" id="4120"/>
    <lineage>
        <taxon>Eukaryota</taxon>
        <taxon>Viridiplantae</taxon>
        <taxon>Streptophyta</taxon>
        <taxon>Embryophyta</taxon>
        <taxon>Tracheophyta</taxon>
        <taxon>Spermatophyta</taxon>
        <taxon>Magnoliopsida</taxon>
        <taxon>eudicotyledons</taxon>
        <taxon>Gunneridae</taxon>
        <taxon>Pentapetalae</taxon>
        <taxon>asterids</taxon>
        <taxon>lamiids</taxon>
        <taxon>Solanales</taxon>
        <taxon>Convolvulaceae</taxon>
        <taxon>Ipomoeeae</taxon>
        <taxon>Ipomoea</taxon>
    </lineage>
</organism>
<name>A0A142L032_IPOBA</name>
<reference evidence="10" key="2">
    <citation type="submission" date="2016-02" db="EMBL/GenBank/DDBJ databases">
        <authorList>
            <person name="Wen L."/>
            <person name="He K."/>
            <person name="Yang H."/>
        </authorList>
    </citation>
    <scope>NUCLEOTIDE SEQUENCE</scope>
</reference>
<evidence type="ECO:0000259" key="9">
    <source>
        <dbReference type="PROSITE" id="PS51352"/>
    </source>
</evidence>
<feature type="active site" evidence="7">
    <location>
        <position position="48"/>
    </location>
</feature>
<dbReference type="GO" id="GO:0005829">
    <property type="term" value="C:cytosol"/>
    <property type="evidence" value="ECO:0007669"/>
    <property type="project" value="TreeGrafter"/>
</dbReference>
<evidence type="ECO:0000256" key="8">
    <source>
        <dbReference type="RuleBase" id="RU000499"/>
    </source>
</evidence>
<evidence type="ECO:0000256" key="6">
    <source>
        <dbReference type="ARBA" id="ARBA00037287"/>
    </source>
</evidence>
<evidence type="ECO:0000256" key="4">
    <source>
        <dbReference type="ARBA" id="ARBA00023002"/>
    </source>
</evidence>
<proteinExistence type="evidence at transcript level"/>
<dbReference type="FunFam" id="3.40.30.10:FF:000025">
    <property type="entry name" value="Glutathione peroxidase"/>
    <property type="match status" value="1"/>
</dbReference>
<comment type="catalytic activity">
    <reaction evidence="5">
        <text>a hydroperoxy polyunsaturated fatty acid + 2 glutathione = a hydroxy polyunsaturated fatty acid + glutathione disulfide + H2O</text>
        <dbReference type="Rhea" id="RHEA:19057"/>
        <dbReference type="ChEBI" id="CHEBI:15377"/>
        <dbReference type="ChEBI" id="CHEBI:57925"/>
        <dbReference type="ChEBI" id="CHEBI:58297"/>
        <dbReference type="ChEBI" id="CHEBI:131871"/>
        <dbReference type="ChEBI" id="CHEBI:134019"/>
        <dbReference type="EC" id="1.11.1.12"/>
    </reaction>
</comment>
<dbReference type="AlphaFoldDB" id="A0A142L032"/>
<evidence type="ECO:0000256" key="3">
    <source>
        <dbReference type="ARBA" id="ARBA00022559"/>
    </source>
</evidence>